<sequence>MLENKLGITDQIELAKAEEKLSKLKVKELFETGKINELEVGTFLGLSEIHHYLFSEIYTFAGKVRDVNIAKGNFRFAPVMYLRAALENIDQMPENNYEEIIEKYVEMNIAHPFREGNGRSMRIWLDLILKNNLGKVVDWSLVDKEDYLSAMERSPVNDLEIRFLLKEALTDKVDNREIFMKGIDTSYFYEGYMEYRVEEL</sequence>
<dbReference type="GO" id="GO:0070733">
    <property type="term" value="F:AMPylase activity"/>
    <property type="evidence" value="ECO:0007669"/>
    <property type="project" value="UniProtKB-EC"/>
</dbReference>
<dbReference type="RefSeq" id="WP_095007190.1">
    <property type="nucleotide sequence ID" value="NZ_LHUG01000018.1"/>
</dbReference>
<dbReference type="NCBIfam" id="NF046029">
    <property type="entry name" value="ProtAdlyltaseNmFic"/>
    <property type="match status" value="1"/>
</dbReference>
<dbReference type="InterPro" id="IPR036597">
    <property type="entry name" value="Fido-like_dom_sf"/>
</dbReference>
<keyword evidence="2" id="KW-0548">Nucleotidyltransferase</keyword>
<keyword evidence="1" id="KW-0808">Transferase</keyword>
<dbReference type="EMBL" id="LHUG01000018">
    <property type="protein sequence ID" value="PAA99819.1"/>
    <property type="molecule type" value="Genomic_DNA"/>
</dbReference>
<dbReference type="GO" id="GO:0051302">
    <property type="term" value="P:regulation of cell division"/>
    <property type="evidence" value="ECO:0007669"/>
    <property type="project" value="TreeGrafter"/>
</dbReference>
<evidence type="ECO:0000313" key="10">
    <source>
        <dbReference type="Proteomes" id="UP000216797"/>
    </source>
</evidence>
<name>A0A267HQN3_9ENTE</name>
<dbReference type="FunFam" id="1.10.3290.10:FF:000002">
    <property type="entry name" value="Protein adenylyltransferase NmFic"/>
    <property type="match status" value="1"/>
</dbReference>
<dbReference type="EC" id="2.7.7.108" evidence="5"/>
<dbReference type="SUPFAM" id="SSF140931">
    <property type="entry name" value="Fic-like"/>
    <property type="match status" value="1"/>
</dbReference>
<dbReference type="PANTHER" id="PTHR39560:SF1">
    <property type="entry name" value="PROTEIN ADENYLYLTRANSFERASE FIC-RELATED"/>
    <property type="match status" value="1"/>
</dbReference>
<keyword evidence="3" id="KW-0547">Nucleotide-binding</keyword>
<comment type="caution">
    <text evidence="9">The sequence shown here is derived from an EMBL/GenBank/DDBJ whole genome shotgun (WGS) entry which is preliminary data.</text>
</comment>
<dbReference type="InterPro" id="IPR003812">
    <property type="entry name" value="Fido"/>
</dbReference>
<evidence type="ECO:0000259" key="8">
    <source>
        <dbReference type="PROSITE" id="PS51459"/>
    </source>
</evidence>
<dbReference type="PROSITE" id="PS51459">
    <property type="entry name" value="FIDO"/>
    <property type="match status" value="1"/>
</dbReference>
<comment type="catalytic activity">
    <reaction evidence="6">
        <text>L-threonyl-[protein] + ATP = 3-O-(5'-adenylyl)-L-threonyl-[protein] + diphosphate</text>
        <dbReference type="Rhea" id="RHEA:54292"/>
        <dbReference type="Rhea" id="RHEA-COMP:11060"/>
        <dbReference type="Rhea" id="RHEA-COMP:13847"/>
        <dbReference type="ChEBI" id="CHEBI:30013"/>
        <dbReference type="ChEBI" id="CHEBI:30616"/>
        <dbReference type="ChEBI" id="CHEBI:33019"/>
        <dbReference type="ChEBI" id="CHEBI:138113"/>
        <dbReference type="EC" id="2.7.7.108"/>
    </reaction>
</comment>
<organism evidence="9 10">
    <name type="scientific">Enterococcus canintestini</name>
    <dbReference type="NCBI Taxonomy" id="317010"/>
    <lineage>
        <taxon>Bacteria</taxon>
        <taxon>Bacillati</taxon>
        <taxon>Bacillota</taxon>
        <taxon>Bacilli</taxon>
        <taxon>Lactobacillales</taxon>
        <taxon>Enterococcaceae</taxon>
        <taxon>Enterococcus</taxon>
    </lineage>
</organism>
<dbReference type="Pfam" id="PF02661">
    <property type="entry name" value="Fic"/>
    <property type="match status" value="1"/>
</dbReference>
<dbReference type="PANTHER" id="PTHR39560">
    <property type="entry name" value="PROTEIN ADENYLYLTRANSFERASE FIC-RELATED"/>
    <property type="match status" value="1"/>
</dbReference>
<gene>
    <name evidence="9" type="ORF">AKL21_12695</name>
</gene>
<accession>A0A267HQN3</accession>
<evidence type="ECO:0000313" key="9">
    <source>
        <dbReference type="EMBL" id="PAA99819.1"/>
    </source>
</evidence>
<evidence type="ECO:0000256" key="1">
    <source>
        <dbReference type="ARBA" id="ARBA00022679"/>
    </source>
</evidence>
<proteinExistence type="predicted"/>
<evidence type="ECO:0000256" key="6">
    <source>
        <dbReference type="ARBA" id="ARBA00047939"/>
    </source>
</evidence>
<evidence type="ECO:0000256" key="4">
    <source>
        <dbReference type="ARBA" id="ARBA00022840"/>
    </source>
</evidence>
<evidence type="ECO:0000256" key="7">
    <source>
        <dbReference type="ARBA" id="ARBA00048696"/>
    </source>
</evidence>
<feature type="domain" description="Fido" evidence="8">
    <location>
        <begin position="41"/>
        <end position="175"/>
    </location>
</feature>
<reference evidence="9 10" key="1">
    <citation type="submission" date="2015-08" db="EMBL/GenBank/DDBJ databases">
        <title>Enterococcus genome sequence.</title>
        <authorList>
            <person name="Acedo J.Z."/>
            <person name="Vederas J.C."/>
        </authorList>
    </citation>
    <scope>NUCLEOTIDE SEQUENCE [LARGE SCALE GENOMIC DNA]</scope>
    <source>
        <strain evidence="9 10">49</strain>
    </source>
</reference>
<protein>
    <recommendedName>
        <fullName evidence="5">protein adenylyltransferase</fullName>
        <ecNumber evidence="5">2.7.7.108</ecNumber>
    </recommendedName>
</protein>
<evidence type="ECO:0000256" key="3">
    <source>
        <dbReference type="ARBA" id="ARBA00022741"/>
    </source>
</evidence>
<keyword evidence="10" id="KW-1185">Reference proteome</keyword>
<evidence type="ECO:0000256" key="2">
    <source>
        <dbReference type="ARBA" id="ARBA00022695"/>
    </source>
</evidence>
<evidence type="ECO:0000256" key="5">
    <source>
        <dbReference type="ARBA" id="ARBA00034531"/>
    </source>
</evidence>
<dbReference type="AlphaFoldDB" id="A0A267HQN3"/>
<dbReference type="Proteomes" id="UP000216797">
    <property type="component" value="Unassembled WGS sequence"/>
</dbReference>
<dbReference type="Gene3D" id="1.10.3290.10">
    <property type="entry name" value="Fido-like domain"/>
    <property type="match status" value="1"/>
</dbReference>
<dbReference type="GO" id="GO:0005524">
    <property type="term" value="F:ATP binding"/>
    <property type="evidence" value="ECO:0007669"/>
    <property type="project" value="UniProtKB-KW"/>
</dbReference>
<comment type="catalytic activity">
    <reaction evidence="7">
        <text>L-tyrosyl-[protein] + ATP = O-(5'-adenylyl)-L-tyrosyl-[protein] + diphosphate</text>
        <dbReference type="Rhea" id="RHEA:54288"/>
        <dbReference type="Rhea" id="RHEA-COMP:10136"/>
        <dbReference type="Rhea" id="RHEA-COMP:13846"/>
        <dbReference type="ChEBI" id="CHEBI:30616"/>
        <dbReference type="ChEBI" id="CHEBI:33019"/>
        <dbReference type="ChEBI" id="CHEBI:46858"/>
        <dbReference type="ChEBI" id="CHEBI:83624"/>
        <dbReference type="EC" id="2.7.7.108"/>
    </reaction>
</comment>
<keyword evidence="4" id="KW-0067">ATP-binding</keyword>